<dbReference type="EMBL" id="HBUF01589506">
    <property type="protein sequence ID" value="CAG6772871.1"/>
    <property type="molecule type" value="Transcribed_RNA"/>
</dbReference>
<proteinExistence type="predicted"/>
<feature type="region of interest" description="Disordered" evidence="1">
    <location>
        <begin position="101"/>
        <end position="120"/>
    </location>
</feature>
<dbReference type="AlphaFoldDB" id="A0A8D9F0M3"/>
<evidence type="ECO:0000256" key="1">
    <source>
        <dbReference type="SAM" id="MobiDB-lite"/>
    </source>
</evidence>
<name>A0A8D9F0M3_9HEMI</name>
<protein>
    <submittedName>
        <fullName evidence="2">Uncharacterized protein</fullName>
    </submittedName>
</protein>
<reference evidence="2" key="1">
    <citation type="submission" date="2021-05" db="EMBL/GenBank/DDBJ databases">
        <authorList>
            <person name="Alioto T."/>
            <person name="Alioto T."/>
            <person name="Gomez Garrido J."/>
        </authorList>
    </citation>
    <scope>NUCLEOTIDE SEQUENCE</scope>
</reference>
<organism evidence="2">
    <name type="scientific">Cacopsylla melanoneura</name>
    <dbReference type="NCBI Taxonomy" id="428564"/>
    <lineage>
        <taxon>Eukaryota</taxon>
        <taxon>Metazoa</taxon>
        <taxon>Ecdysozoa</taxon>
        <taxon>Arthropoda</taxon>
        <taxon>Hexapoda</taxon>
        <taxon>Insecta</taxon>
        <taxon>Pterygota</taxon>
        <taxon>Neoptera</taxon>
        <taxon>Paraneoptera</taxon>
        <taxon>Hemiptera</taxon>
        <taxon>Sternorrhyncha</taxon>
        <taxon>Psylloidea</taxon>
        <taxon>Psyllidae</taxon>
        <taxon>Psyllinae</taxon>
        <taxon>Cacopsylla</taxon>
    </lineage>
</organism>
<accession>A0A8D9F0M3</accession>
<evidence type="ECO:0000313" key="2">
    <source>
        <dbReference type="EMBL" id="CAG6772871.1"/>
    </source>
</evidence>
<sequence length="179" mass="20439">MSPSRDSPGLEALSPGRELILAVDRTYCIHRRTYCTHPEGFCRSCQGLEALSPGRELILAVDRTYCIHRRTYFIHREVFCRRGAYLRHARGSRPCLRARASPRRRPSIVHSSGRMSPSRDSCSSCPGLEAFSQGRELILAVDRTFCIHREGFCRRVQIFVVPGARVLVSRPIAYPRRRP</sequence>
<feature type="compositionally biased region" description="Polar residues" evidence="1">
    <location>
        <begin position="109"/>
        <end position="120"/>
    </location>
</feature>